<evidence type="ECO:0000256" key="7">
    <source>
        <dbReference type="ARBA" id="ARBA00048202"/>
    </source>
</evidence>
<dbReference type="InterPro" id="IPR036291">
    <property type="entry name" value="NAD(P)-bd_dom_sf"/>
</dbReference>
<dbReference type="RefSeq" id="WP_109622572.1">
    <property type="nucleotide sequence ID" value="NZ_QGDO01000009.1"/>
</dbReference>
<keyword evidence="3" id="KW-0547">Nucleotide-binding</keyword>
<comment type="function">
    <text evidence="1">The transhydrogenation between NADH and NADP is coupled to respiration and ATP hydrolysis and functions as a proton pump across the membrane.</text>
</comment>
<name>A0A315ZNP2_SEDFL</name>
<dbReference type="InterPro" id="IPR007698">
    <property type="entry name" value="AlaDH/PNT_NAD(H)-bd"/>
</dbReference>
<evidence type="ECO:0000256" key="5">
    <source>
        <dbReference type="ARBA" id="ARBA00022967"/>
    </source>
</evidence>
<dbReference type="EC" id="7.1.1.1" evidence="2"/>
<dbReference type="SMART" id="SM01003">
    <property type="entry name" value="AlaDh_PNT_N"/>
    <property type="match status" value="1"/>
</dbReference>
<dbReference type="PANTHER" id="PTHR10160">
    <property type="entry name" value="NAD(P) TRANSHYDROGENASE"/>
    <property type="match status" value="1"/>
</dbReference>
<evidence type="ECO:0000256" key="2">
    <source>
        <dbReference type="ARBA" id="ARBA00012943"/>
    </source>
</evidence>
<reference evidence="13 14" key="1">
    <citation type="submission" date="2018-03" db="EMBL/GenBank/DDBJ databases">
        <title>Genomic Encyclopedia of Archaeal and Bacterial Type Strains, Phase II (KMG-II): from individual species to whole genera.</title>
        <authorList>
            <person name="Goeker M."/>
        </authorList>
    </citation>
    <scope>NUCLEOTIDE SEQUENCE [LARGE SCALE GENOMIC DNA]</scope>
    <source>
        <strain evidence="13 14">DSM 28229</strain>
    </source>
</reference>
<dbReference type="SUPFAM" id="SSF52283">
    <property type="entry name" value="Formate/glycerate dehydrogenase catalytic domain-like"/>
    <property type="match status" value="1"/>
</dbReference>
<dbReference type="GO" id="GO:0006740">
    <property type="term" value="P:NADPH regeneration"/>
    <property type="evidence" value="ECO:0007669"/>
    <property type="project" value="TreeGrafter"/>
</dbReference>
<evidence type="ECO:0000256" key="1">
    <source>
        <dbReference type="ARBA" id="ARBA00003943"/>
    </source>
</evidence>
<dbReference type="GO" id="GO:0050661">
    <property type="term" value="F:NADP binding"/>
    <property type="evidence" value="ECO:0007669"/>
    <property type="project" value="TreeGrafter"/>
</dbReference>
<dbReference type="SMART" id="SM01002">
    <property type="entry name" value="AlaDh_PNT_C"/>
    <property type="match status" value="1"/>
</dbReference>
<keyword evidence="5" id="KW-1278">Translocase</keyword>
<evidence type="ECO:0000256" key="9">
    <source>
        <dbReference type="ARBA" id="ARBA00076996"/>
    </source>
</evidence>
<dbReference type="GO" id="GO:0008750">
    <property type="term" value="F:proton-translocating NAD(P)+ transhydrogenase activity"/>
    <property type="evidence" value="ECO:0007669"/>
    <property type="project" value="UniProtKB-EC"/>
</dbReference>
<evidence type="ECO:0000259" key="11">
    <source>
        <dbReference type="SMART" id="SM01002"/>
    </source>
</evidence>
<accession>A0A315ZNP2</accession>
<dbReference type="Pfam" id="PF01262">
    <property type="entry name" value="AlaDh_PNT_C"/>
    <property type="match status" value="1"/>
</dbReference>
<comment type="catalytic activity">
    <reaction evidence="7">
        <text>NAD(+) + NADPH + H(+)(in) = NADH + NADP(+) + H(+)(out)</text>
        <dbReference type="Rhea" id="RHEA:47992"/>
        <dbReference type="ChEBI" id="CHEBI:15378"/>
        <dbReference type="ChEBI" id="CHEBI:57540"/>
        <dbReference type="ChEBI" id="CHEBI:57783"/>
        <dbReference type="ChEBI" id="CHEBI:57945"/>
        <dbReference type="ChEBI" id="CHEBI:58349"/>
        <dbReference type="EC" id="7.1.1.1"/>
    </reaction>
</comment>
<dbReference type="InterPro" id="IPR007886">
    <property type="entry name" value="AlaDH/PNT_N"/>
</dbReference>
<keyword evidence="6" id="KW-0520">NAD</keyword>
<evidence type="ECO:0000256" key="10">
    <source>
        <dbReference type="ARBA" id="ARBA00084087"/>
    </source>
</evidence>
<evidence type="ECO:0000256" key="4">
    <source>
        <dbReference type="ARBA" id="ARBA00022857"/>
    </source>
</evidence>
<organism evidence="13 14">
    <name type="scientific">Sediminitomix flava</name>
    <dbReference type="NCBI Taxonomy" id="379075"/>
    <lineage>
        <taxon>Bacteria</taxon>
        <taxon>Pseudomonadati</taxon>
        <taxon>Bacteroidota</taxon>
        <taxon>Cytophagia</taxon>
        <taxon>Cytophagales</taxon>
        <taxon>Flammeovirgaceae</taxon>
        <taxon>Sediminitomix</taxon>
    </lineage>
</organism>
<dbReference type="EMBL" id="QGDO01000009">
    <property type="protein sequence ID" value="PWJ36129.1"/>
    <property type="molecule type" value="Genomic_DNA"/>
</dbReference>
<proteinExistence type="predicted"/>
<evidence type="ECO:0000259" key="12">
    <source>
        <dbReference type="SMART" id="SM01003"/>
    </source>
</evidence>
<dbReference type="AlphaFoldDB" id="A0A315ZNP2"/>
<dbReference type="Gene3D" id="3.40.50.720">
    <property type="entry name" value="NAD(P)-binding Rossmann-like Domain"/>
    <property type="match status" value="2"/>
</dbReference>
<evidence type="ECO:0000256" key="8">
    <source>
        <dbReference type="ARBA" id="ARBA00071353"/>
    </source>
</evidence>
<gene>
    <name evidence="13" type="ORF">BC781_109145</name>
</gene>
<dbReference type="FunFam" id="3.40.50.720:FF:000188">
    <property type="entry name" value="NAD(P) transhydrogenase alpha subunit 1"/>
    <property type="match status" value="1"/>
</dbReference>
<feature type="domain" description="Alanine dehydrogenase/pyridine nucleotide transhydrogenase NAD(H)-binding" evidence="11">
    <location>
        <begin position="145"/>
        <end position="309"/>
    </location>
</feature>
<dbReference type="CDD" id="cd05304">
    <property type="entry name" value="Rubrum_tdh"/>
    <property type="match status" value="1"/>
</dbReference>
<keyword evidence="4" id="KW-0521">NADP</keyword>
<comment type="caution">
    <text evidence="13">The sequence shown here is derived from an EMBL/GenBank/DDBJ whole genome shotgun (WGS) entry which is preliminary data.</text>
</comment>
<feature type="domain" description="Alanine dehydrogenase/pyridine nucleotide transhydrogenase N-terminal" evidence="12">
    <location>
        <begin position="4"/>
        <end position="136"/>
    </location>
</feature>
<evidence type="ECO:0000256" key="3">
    <source>
        <dbReference type="ARBA" id="ARBA00022741"/>
    </source>
</evidence>
<sequence>MQIGVLKELHDQRVAITPDLVKKLVKSGHEVVFESGAGAKAFAQDDAYEAAGAKAQNREAVVASSDLLMTIKPIAKEEIAQLKDGAVLVSQFQPFQDAAVCDDFSTKNLSTFSFDMIPRTTIAQSMDILSSMASISGYKAVLKATEALPRYVPMLSSAAGTIPPSKVLILGAGVAGLQAIATAKRLGGQVEAFDTRAASKEEVMSLGAKFVEVAGAADDKGAGGYAVEQSEEYKQKQQALIKEKIQKADIVITTAQLRGRPAPTLITEEMVQNMKPGSVIVDLASSTGGNCPLTEDKKSVVKHGVTIIGDSELSDLLPEQASQLYSRNIENYLKIFLNEEGISYDFENQIIRESCLVFKGKKVYGDTDQLLPKKEEVAESVEA</sequence>
<dbReference type="NCBIfam" id="NF006942">
    <property type="entry name" value="PRK09424.1"/>
    <property type="match status" value="1"/>
</dbReference>
<dbReference type="GO" id="GO:0005886">
    <property type="term" value="C:plasma membrane"/>
    <property type="evidence" value="ECO:0007669"/>
    <property type="project" value="TreeGrafter"/>
</dbReference>
<dbReference type="OrthoDB" id="9804592at2"/>
<evidence type="ECO:0000313" key="13">
    <source>
        <dbReference type="EMBL" id="PWJ36129.1"/>
    </source>
</evidence>
<evidence type="ECO:0000313" key="14">
    <source>
        <dbReference type="Proteomes" id="UP000245535"/>
    </source>
</evidence>
<evidence type="ECO:0000256" key="6">
    <source>
        <dbReference type="ARBA" id="ARBA00023027"/>
    </source>
</evidence>
<protein>
    <recommendedName>
        <fullName evidence="8">NAD(P) transhydrogenase subunit alpha part 1</fullName>
        <ecNumber evidence="2">7.1.1.1</ecNumber>
    </recommendedName>
    <alternativeName>
        <fullName evidence="10">Nicotinamide nucleotide transhydrogenase subunit alpha 1</fullName>
    </alternativeName>
    <alternativeName>
        <fullName evidence="9">Pyridine nucleotide transhydrogenase subunit alpha 1</fullName>
    </alternativeName>
</protein>
<dbReference type="Proteomes" id="UP000245535">
    <property type="component" value="Unassembled WGS sequence"/>
</dbReference>
<keyword evidence="14" id="KW-1185">Reference proteome</keyword>
<dbReference type="PANTHER" id="PTHR10160:SF19">
    <property type="entry name" value="PROTON-TRANSLOCATING NAD(P)(+) TRANSHYDROGENASE"/>
    <property type="match status" value="1"/>
</dbReference>
<dbReference type="Pfam" id="PF05222">
    <property type="entry name" value="AlaDh_PNT_N"/>
    <property type="match status" value="1"/>
</dbReference>
<dbReference type="SUPFAM" id="SSF51735">
    <property type="entry name" value="NAD(P)-binding Rossmann-fold domains"/>
    <property type="match status" value="1"/>
</dbReference>